<name>A0ABS1URQ5_9ACTN</name>
<reference evidence="2 3" key="1">
    <citation type="submission" date="2021-01" db="EMBL/GenBank/DDBJ databases">
        <title>Genome sequencing of Micromonospora fiedleri MG-37.</title>
        <authorList>
            <person name="Moreland P.E.J."/>
            <person name="Stach J.E.M."/>
        </authorList>
    </citation>
    <scope>NUCLEOTIDE SEQUENCE [LARGE SCALE GENOMIC DNA]</scope>
    <source>
        <strain evidence="2 3">MG-37</strain>
    </source>
</reference>
<feature type="region of interest" description="Disordered" evidence="1">
    <location>
        <begin position="88"/>
        <end position="115"/>
    </location>
</feature>
<comment type="caution">
    <text evidence="2">The sequence shown here is derived from an EMBL/GenBank/DDBJ whole genome shotgun (WGS) entry which is preliminary data.</text>
</comment>
<gene>
    <name evidence="2" type="ORF">JMF97_17740</name>
</gene>
<dbReference type="Proteomes" id="UP000661193">
    <property type="component" value="Unassembled WGS sequence"/>
</dbReference>
<evidence type="ECO:0000256" key="1">
    <source>
        <dbReference type="SAM" id="MobiDB-lite"/>
    </source>
</evidence>
<feature type="compositionally biased region" description="Basic and acidic residues" evidence="1">
    <location>
        <begin position="378"/>
        <end position="393"/>
    </location>
</feature>
<dbReference type="EMBL" id="JAETXL010000006">
    <property type="protein sequence ID" value="MBL6278001.1"/>
    <property type="molecule type" value="Genomic_DNA"/>
</dbReference>
<organism evidence="2 3">
    <name type="scientific">Micromonospora fiedleri</name>
    <dbReference type="NCBI Taxonomy" id="1157498"/>
    <lineage>
        <taxon>Bacteria</taxon>
        <taxon>Bacillati</taxon>
        <taxon>Actinomycetota</taxon>
        <taxon>Actinomycetes</taxon>
        <taxon>Micromonosporales</taxon>
        <taxon>Micromonosporaceae</taxon>
        <taxon>Micromonospora</taxon>
    </lineage>
</organism>
<feature type="region of interest" description="Disordered" evidence="1">
    <location>
        <begin position="276"/>
        <end position="407"/>
    </location>
</feature>
<feature type="compositionally biased region" description="Basic and acidic residues" evidence="1">
    <location>
        <begin position="95"/>
        <end position="105"/>
    </location>
</feature>
<accession>A0ABS1URQ5</accession>
<feature type="compositionally biased region" description="Low complexity" evidence="1">
    <location>
        <begin position="290"/>
        <end position="313"/>
    </location>
</feature>
<evidence type="ECO:0000313" key="3">
    <source>
        <dbReference type="Proteomes" id="UP000661193"/>
    </source>
</evidence>
<proteinExistence type="predicted"/>
<protein>
    <recommendedName>
        <fullName evidence="4">DUF222 domain-containing protein</fullName>
    </recommendedName>
</protein>
<sequence>MSIVEDVGAQVRAAAEELPLGLLTQALEKFGLATERLRWVRQESANPMGVPELSAATEHAETAGYALRIAQEQLTAYLAAIGLAPDGAAPPAGAPERRPVHDDPRAAGPVADAVPEPAGDVRLRRWWAVRVAELTGGREGPAEQPDDRVTDSQELLRRVVRGVRAGDRDRLHRELRGAHADVGMGLAAVAPPLLRDLAGQLLGHPPRGDDLPRLHRELDGRVRDLLPGLPPPVLDTLLTRVCRMPPPRRGNDDQPHAADPAVTAGVLTGVLLDRLGRDLPDAGSTPPTPNTGGTPSTPSTGGPSTPRTGGAPSVPHAGSTPSRPTTAGTPSAPYTGSTPSRPNTAGAPPHGGSTRTTPSTGGTPSTPDATRPVGQRPPRREAPWDGPPRRPIAEHGMAGRPGNGIDG</sequence>
<feature type="compositionally biased region" description="Polar residues" evidence="1">
    <location>
        <begin position="319"/>
        <end position="343"/>
    </location>
</feature>
<feature type="compositionally biased region" description="Low complexity" evidence="1">
    <location>
        <begin position="348"/>
        <end position="367"/>
    </location>
</feature>
<evidence type="ECO:0008006" key="4">
    <source>
        <dbReference type="Google" id="ProtNLM"/>
    </source>
</evidence>
<keyword evidence="3" id="KW-1185">Reference proteome</keyword>
<evidence type="ECO:0000313" key="2">
    <source>
        <dbReference type="EMBL" id="MBL6278001.1"/>
    </source>
</evidence>